<proteinExistence type="predicted"/>
<dbReference type="AlphaFoldDB" id="A0A833QV86"/>
<dbReference type="OrthoDB" id="675769at2759"/>
<dbReference type="EMBL" id="SWLB01000019">
    <property type="protein sequence ID" value="KAF3326177.1"/>
    <property type="molecule type" value="Genomic_DNA"/>
</dbReference>
<sequence>MSTRAVARLLRYRLRAIQTPPSVPTAVLGERRFATAAGAAAAEAEVNGEGGRWDLKAAREYEQYRRSIYGEITHRALLVDAVGTLVEPAQPMAQT</sequence>
<reference evidence="1" key="1">
    <citation type="submission" date="2020-01" db="EMBL/GenBank/DDBJ databases">
        <title>Genome sequence of Kobresia littledalei, the first chromosome-level genome in the family Cyperaceae.</title>
        <authorList>
            <person name="Qu G."/>
        </authorList>
    </citation>
    <scope>NUCLEOTIDE SEQUENCE</scope>
    <source>
        <strain evidence="1">C.B.Clarke</strain>
        <tissue evidence="1">Leaf</tissue>
    </source>
</reference>
<evidence type="ECO:0000313" key="1">
    <source>
        <dbReference type="EMBL" id="KAF3326177.1"/>
    </source>
</evidence>
<name>A0A833QV86_9POAL</name>
<organism evidence="1 2">
    <name type="scientific">Carex littledalei</name>
    <dbReference type="NCBI Taxonomy" id="544730"/>
    <lineage>
        <taxon>Eukaryota</taxon>
        <taxon>Viridiplantae</taxon>
        <taxon>Streptophyta</taxon>
        <taxon>Embryophyta</taxon>
        <taxon>Tracheophyta</taxon>
        <taxon>Spermatophyta</taxon>
        <taxon>Magnoliopsida</taxon>
        <taxon>Liliopsida</taxon>
        <taxon>Poales</taxon>
        <taxon>Cyperaceae</taxon>
        <taxon>Cyperoideae</taxon>
        <taxon>Cariceae</taxon>
        <taxon>Carex</taxon>
        <taxon>Carex subgen. Euthyceras</taxon>
    </lineage>
</organism>
<comment type="caution">
    <text evidence="1">The sequence shown here is derived from an EMBL/GenBank/DDBJ whole genome shotgun (WGS) entry which is preliminary data.</text>
</comment>
<dbReference type="Proteomes" id="UP000623129">
    <property type="component" value="Unassembled WGS sequence"/>
</dbReference>
<accession>A0A833QV86</accession>
<protein>
    <submittedName>
        <fullName evidence="1">Uncharacterized protein</fullName>
    </submittedName>
</protein>
<evidence type="ECO:0000313" key="2">
    <source>
        <dbReference type="Proteomes" id="UP000623129"/>
    </source>
</evidence>
<keyword evidence="2" id="KW-1185">Reference proteome</keyword>
<gene>
    <name evidence="1" type="ORF">FCM35_KLT09257</name>
</gene>